<reference evidence="6" key="1">
    <citation type="submission" date="2017-02" db="EMBL/GenBank/DDBJ databases">
        <authorList>
            <person name="Varghese N."/>
            <person name="Submissions S."/>
        </authorList>
    </citation>
    <scope>NUCLEOTIDE SEQUENCE [LARGE SCALE GENOMIC DNA]</scope>
    <source>
        <strain evidence="6">ATCC 27094</strain>
    </source>
</reference>
<name>A0A1T4JL70_9HYPH</name>
<dbReference type="RefSeq" id="WP_231714680.1">
    <property type="nucleotide sequence ID" value="NZ_FUWJ01000001.1"/>
</dbReference>
<evidence type="ECO:0000313" key="5">
    <source>
        <dbReference type="EMBL" id="SJZ30901.1"/>
    </source>
</evidence>
<evidence type="ECO:0000256" key="1">
    <source>
        <dbReference type="ARBA" id="ARBA00007734"/>
    </source>
</evidence>
<proteinExistence type="inferred from homology"/>
<dbReference type="PANTHER" id="PTHR37423:SF2">
    <property type="entry name" value="MEMBRANE-BOUND LYTIC MUREIN TRANSGLYCOSYLASE C"/>
    <property type="match status" value="1"/>
</dbReference>
<comment type="similarity">
    <text evidence="1">Belongs to the transglycosylase Slt family.</text>
</comment>
<dbReference type="InterPro" id="IPR023346">
    <property type="entry name" value="Lysozyme-like_dom_sf"/>
</dbReference>
<gene>
    <name evidence="5" type="ORF">SAMN02745126_00096</name>
</gene>
<feature type="domain" description="Transglycosylase SLT" evidence="4">
    <location>
        <begin position="67"/>
        <end position="172"/>
    </location>
</feature>
<dbReference type="InterPro" id="IPR008258">
    <property type="entry name" value="Transglycosylase_SLT_dom_1"/>
</dbReference>
<organism evidence="5 6">
    <name type="scientific">Enhydrobacter aerosaccus</name>
    <dbReference type="NCBI Taxonomy" id="225324"/>
    <lineage>
        <taxon>Bacteria</taxon>
        <taxon>Pseudomonadati</taxon>
        <taxon>Pseudomonadota</taxon>
        <taxon>Alphaproteobacteria</taxon>
        <taxon>Hyphomicrobiales</taxon>
        <taxon>Enhydrobacter</taxon>
    </lineage>
</organism>
<evidence type="ECO:0000313" key="6">
    <source>
        <dbReference type="Proteomes" id="UP000190092"/>
    </source>
</evidence>
<dbReference type="Proteomes" id="UP000190092">
    <property type="component" value="Unassembled WGS sequence"/>
</dbReference>
<accession>A0A1T4JL70</accession>
<dbReference type="EMBL" id="FUWJ01000001">
    <property type="protein sequence ID" value="SJZ30901.1"/>
    <property type="molecule type" value="Genomic_DNA"/>
</dbReference>
<feature type="compositionally biased region" description="Basic and acidic residues" evidence="3">
    <location>
        <begin position="236"/>
        <end position="260"/>
    </location>
</feature>
<evidence type="ECO:0000256" key="2">
    <source>
        <dbReference type="ARBA" id="ARBA00009387"/>
    </source>
</evidence>
<protein>
    <submittedName>
        <fullName evidence="5">Transglycosylase SLT domain-containing protein</fullName>
    </submittedName>
</protein>
<keyword evidence="6" id="KW-1185">Reference proteome</keyword>
<dbReference type="Pfam" id="PF01464">
    <property type="entry name" value="SLT"/>
    <property type="match status" value="1"/>
</dbReference>
<dbReference type="PANTHER" id="PTHR37423">
    <property type="entry name" value="SOLUBLE LYTIC MUREIN TRANSGLYCOSYLASE-RELATED"/>
    <property type="match status" value="1"/>
</dbReference>
<dbReference type="CDD" id="cd00254">
    <property type="entry name" value="LT-like"/>
    <property type="match status" value="1"/>
</dbReference>
<dbReference type="AlphaFoldDB" id="A0A1T4JL70"/>
<dbReference type="SUPFAM" id="SSF53955">
    <property type="entry name" value="Lysozyme-like"/>
    <property type="match status" value="1"/>
</dbReference>
<sequence length="279" mass="29667">MDPLIALLLCSSPFAQPPMSSRDCPTTAISRAISVEAGVQRALAPADIIRVADTPGATNVGQWQIFIAEAALRFGIPEAWIRAVMRAESDGQATVDGRPITSPAGAIGLMQVLPETYAEMQRRHGLGPNPADPHDNILAGAAYLREMLDRFGYPHLFAAYNAGPERFAAYRRGEQPLPAETRAYIAQIGTELTNGSDDGAAAQQLSSVPAAPERGRSLNPLLFFAPGRPSTLFVNHDESASRADQSRGKLPLEPEADRGLRAPTGDSKPAAPVDDQGPP</sequence>
<evidence type="ECO:0000259" key="4">
    <source>
        <dbReference type="Pfam" id="PF01464"/>
    </source>
</evidence>
<dbReference type="Gene3D" id="1.10.530.10">
    <property type="match status" value="1"/>
</dbReference>
<comment type="similarity">
    <text evidence="2">Belongs to the virb1 family.</text>
</comment>
<evidence type="ECO:0000256" key="3">
    <source>
        <dbReference type="SAM" id="MobiDB-lite"/>
    </source>
</evidence>
<dbReference type="STRING" id="225324.SAMN02745126_00096"/>
<feature type="region of interest" description="Disordered" evidence="3">
    <location>
        <begin position="236"/>
        <end position="279"/>
    </location>
</feature>